<reference evidence="2" key="2">
    <citation type="submission" date="2025-08" db="UniProtKB">
        <authorList>
            <consortium name="RefSeq"/>
        </authorList>
    </citation>
    <scope>IDENTIFICATION</scope>
    <source>
        <tissue evidence="2">Leaf</tissue>
    </source>
</reference>
<gene>
    <name evidence="2" type="primary">LOC142173737</name>
</gene>
<reference evidence="1" key="1">
    <citation type="journal article" date="2014" name="Nat. Commun.">
        <title>The tobacco genome sequence and its comparison with those of tomato and potato.</title>
        <authorList>
            <person name="Sierro N."/>
            <person name="Battey J.N."/>
            <person name="Ouadi S."/>
            <person name="Bakaher N."/>
            <person name="Bovet L."/>
            <person name="Willig A."/>
            <person name="Goepfert S."/>
            <person name="Peitsch M.C."/>
            <person name="Ivanov N.V."/>
        </authorList>
    </citation>
    <scope>NUCLEOTIDE SEQUENCE [LARGE SCALE GENOMIC DNA]</scope>
</reference>
<dbReference type="Proteomes" id="UP000790787">
    <property type="component" value="Chromosome 19"/>
</dbReference>
<protein>
    <submittedName>
        <fullName evidence="2">Uncharacterized protein LOC142173737</fullName>
    </submittedName>
</protein>
<evidence type="ECO:0000313" key="2">
    <source>
        <dbReference type="RefSeq" id="XP_075095479.1"/>
    </source>
</evidence>
<proteinExistence type="predicted"/>
<evidence type="ECO:0000313" key="1">
    <source>
        <dbReference type="Proteomes" id="UP000790787"/>
    </source>
</evidence>
<organism evidence="1 2">
    <name type="scientific">Nicotiana tabacum</name>
    <name type="common">Common tobacco</name>
    <dbReference type="NCBI Taxonomy" id="4097"/>
    <lineage>
        <taxon>Eukaryota</taxon>
        <taxon>Viridiplantae</taxon>
        <taxon>Streptophyta</taxon>
        <taxon>Embryophyta</taxon>
        <taxon>Tracheophyta</taxon>
        <taxon>Spermatophyta</taxon>
        <taxon>Magnoliopsida</taxon>
        <taxon>eudicotyledons</taxon>
        <taxon>Gunneridae</taxon>
        <taxon>Pentapetalae</taxon>
        <taxon>asterids</taxon>
        <taxon>lamiids</taxon>
        <taxon>Solanales</taxon>
        <taxon>Solanaceae</taxon>
        <taxon>Nicotianoideae</taxon>
        <taxon>Nicotianeae</taxon>
        <taxon>Nicotiana</taxon>
    </lineage>
</organism>
<sequence length="418" mass="47967">MDEAIAVAELLVDFKMEPSKSKEGNAEMGEGDHDKDNEKVIAKVYKGNCKGPSLNGHGSKRNKLAYPVDRKWRAGLSHGWQSILAVKDKVEEQIMRKVNSGSSSLIWDNWTSFGAIALVINHNGTNRHQIVKDLIDNGHWNIDHLHLPEYLAEIILSIPIGNPHCPDTPICMPTTNENFSTSSAWDITRQHKEPDHFIYNIWHKSTPFNMFFLVLKMLKNKLPFYNIITRIGIEVDTKCCCCCADAKDETIHHTFLDGNLARIIWNVFGIPLGIPWEPGSIRTQMIKWWTVKPKNGLHKDLLKIIPIFILWEIWKARCANRYGKKKVSKVKVIHHIFYHIKWIVSKTNSTIQWIWKWQELTKQITSSSHKIECIIVKWIRPPMGWIKLNTDGSHNSVDSIGAGGIIRDNNEKNYNGLC</sequence>
<dbReference type="RefSeq" id="XP_075095479.1">
    <property type="nucleotide sequence ID" value="XM_075239378.1"/>
</dbReference>
<accession>A0AC58TE21</accession>
<keyword evidence="1" id="KW-1185">Reference proteome</keyword>
<name>A0AC58TE21_TOBAC</name>